<gene>
    <name evidence="1" type="ORF">AVEN_259870_1</name>
</gene>
<sequence length="100" mass="10855">MKQTLNDLKKQDDNIFFYPVIIDTASSFHTPSKLDVKISSWRPAPSTASINFTTCPSSPPCIPTRSNRPIASPLTCLTCLSTPAANGAPQLNLTIFRATC</sequence>
<keyword evidence="2" id="KW-1185">Reference proteome</keyword>
<reference evidence="1 2" key="1">
    <citation type="journal article" date="2019" name="Sci. Rep.">
        <title>Orb-weaving spider Araneus ventricosus genome elucidates the spidroin gene catalogue.</title>
        <authorList>
            <person name="Kono N."/>
            <person name="Nakamura H."/>
            <person name="Ohtoshi R."/>
            <person name="Moran D.A.P."/>
            <person name="Shinohara A."/>
            <person name="Yoshida Y."/>
            <person name="Fujiwara M."/>
            <person name="Mori M."/>
            <person name="Tomita M."/>
            <person name="Arakawa K."/>
        </authorList>
    </citation>
    <scope>NUCLEOTIDE SEQUENCE [LARGE SCALE GENOMIC DNA]</scope>
</reference>
<comment type="caution">
    <text evidence="1">The sequence shown here is derived from an EMBL/GenBank/DDBJ whole genome shotgun (WGS) entry which is preliminary data.</text>
</comment>
<organism evidence="1 2">
    <name type="scientific">Araneus ventricosus</name>
    <name type="common">Orbweaver spider</name>
    <name type="synonym">Epeira ventricosa</name>
    <dbReference type="NCBI Taxonomy" id="182803"/>
    <lineage>
        <taxon>Eukaryota</taxon>
        <taxon>Metazoa</taxon>
        <taxon>Ecdysozoa</taxon>
        <taxon>Arthropoda</taxon>
        <taxon>Chelicerata</taxon>
        <taxon>Arachnida</taxon>
        <taxon>Araneae</taxon>
        <taxon>Araneomorphae</taxon>
        <taxon>Entelegynae</taxon>
        <taxon>Araneoidea</taxon>
        <taxon>Araneidae</taxon>
        <taxon>Araneus</taxon>
    </lineage>
</organism>
<evidence type="ECO:0000313" key="1">
    <source>
        <dbReference type="EMBL" id="GBM19288.1"/>
    </source>
</evidence>
<dbReference type="AlphaFoldDB" id="A0A4Y2DTX9"/>
<dbReference type="EMBL" id="BGPR01000420">
    <property type="protein sequence ID" value="GBM19288.1"/>
    <property type="molecule type" value="Genomic_DNA"/>
</dbReference>
<dbReference type="Proteomes" id="UP000499080">
    <property type="component" value="Unassembled WGS sequence"/>
</dbReference>
<evidence type="ECO:0000313" key="2">
    <source>
        <dbReference type="Proteomes" id="UP000499080"/>
    </source>
</evidence>
<accession>A0A4Y2DTX9</accession>
<name>A0A4Y2DTX9_ARAVE</name>
<protein>
    <submittedName>
        <fullName evidence="1">Uncharacterized protein</fullName>
    </submittedName>
</protein>
<proteinExistence type="predicted"/>